<dbReference type="PIRSF" id="PIRSF005303">
    <property type="entry name" value="Thiam_monoph_kin"/>
    <property type="match status" value="1"/>
</dbReference>
<comment type="caution">
    <text evidence="1">Lacks conserved residue(s) required for the propagation of feature annotation.</text>
</comment>
<evidence type="ECO:0000313" key="5">
    <source>
        <dbReference type="Proteomes" id="UP000562984"/>
    </source>
</evidence>
<dbReference type="InterPro" id="IPR036676">
    <property type="entry name" value="PurM-like_C_sf"/>
</dbReference>
<feature type="binding site" evidence="1">
    <location>
        <position position="66"/>
    </location>
    <ligand>
        <name>Mg(2+)</name>
        <dbReference type="ChEBI" id="CHEBI:18420"/>
        <label>4</label>
    </ligand>
</feature>
<dbReference type="NCBIfam" id="TIGR01379">
    <property type="entry name" value="thiL"/>
    <property type="match status" value="1"/>
</dbReference>
<dbReference type="Gene3D" id="3.90.650.10">
    <property type="entry name" value="PurM-like C-terminal domain"/>
    <property type="match status" value="1"/>
</dbReference>
<sequence>MASTPARSSTPGSARTGAAASGPAGRGSARPGQGETLGATGEFAVIDAVTAGRMQPVSTLLGPGDDAAVVRTSDGRVVSTVDMAVEGVHFRTDWSEGEQIGRRAALAAMADVAAMGARPTALLVALGAPPQTPVSLVRQIGDGLHAAAAEAGAGVVGGDLTSALAISIAVTVLGDLDGREPVLRSGAKPGDLIAVCGRIGWAAAGFTVLSRGFRSPAQAVAAFRVPEPPLAAGPVAAAAGATAMVDVSDGLLADLGHIAAASGVSMSVLTAALQVPPRLAEVASALGKDPMSWLLTGGEDHALAATFPSGTEPPEGWTPIGTVGPAPGQSEPAVTVDGAEYEGPAGWDHFPRAGE</sequence>
<feature type="binding site" evidence="1">
    <location>
        <position position="111"/>
    </location>
    <ligand>
        <name>Mg(2+)</name>
        <dbReference type="ChEBI" id="CHEBI:18420"/>
        <label>2</label>
    </ligand>
</feature>
<dbReference type="Proteomes" id="UP000562984">
    <property type="component" value="Unassembled WGS sequence"/>
</dbReference>
<feature type="binding site" evidence="1">
    <location>
        <position position="111"/>
    </location>
    <ligand>
        <name>Mg(2+)</name>
        <dbReference type="ChEBI" id="CHEBI:18420"/>
        <label>4</label>
    </ligand>
</feature>
<dbReference type="EMBL" id="JABEND010000007">
    <property type="protein sequence ID" value="NNG36579.1"/>
    <property type="molecule type" value="Genomic_DNA"/>
</dbReference>
<dbReference type="InterPro" id="IPR006283">
    <property type="entry name" value="ThiL-like"/>
</dbReference>
<feature type="binding site" evidence="1">
    <location>
        <position position="82"/>
    </location>
    <ligand>
        <name>Mg(2+)</name>
        <dbReference type="ChEBI" id="CHEBI:18420"/>
        <label>2</label>
    </ligand>
</feature>
<evidence type="ECO:0000256" key="1">
    <source>
        <dbReference type="HAMAP-Rule" id="MF_02128"/>
    </source>
</evidence>
<dbReference type="GO" id="GO:0000287">
    <property type="term" value="F:magnesium ion binding"/>
    <property type="evidence" value="ECO:0007669"/>
    <property type="project" value="UniProtKB-UniRule"/>
</dbReference>
<feature type="region of interest" description="Disordered" evidence="2">
    <location>
        <begin position="1"/>
        <end position="36"/>
    </location>
</feature>
<dbReference type="GO" id="GO:0009229">
    <property type="term" value="P:thiamine diphosphate biosynthetic process"/>
    <property type="evidence" value="ECO:0007669"/>
    <property type="project" value="UniProtKB-UniRule"/>
</dbReference>
<dbReference type="GO" id="GO:0005524">
    <property type="term" value="F:ATP binding"/>
    <property type="evidence" value="ECO:0007669"/>
    <property type="project" value="UniProtKB-UniRule"/>
</dbReference>
<dbReference type="GO" id="GO:0009030">
    <property type="term" value="F:thiamine-phosphate kinase activity"/>
    <property type="evidence" value="ECO:0007669"/>
    <property type="project" value="UniProtKB-UniRule"/>
</dbReference>
<dbReference type="PANTHER" id="PTHR30270:SF0">
    <property type="entry name" value="THIAMINE-MONOPHOSPHATE KINASE"/>
    <property type="match status" value="1"/>
</dbReference>
<feature type="binding site" evidence="1">
    <location>
        <position position="246"/>
    </location>
    <ligand>
        <name>Mg(2+)</name>
        <dbReference type="ChEBI" id="CHEBI:18420"/>
        <label>3</label>
    </ligand>
</feature>
<feature type="binding site" evidence="1">
    <location>
        <position position="66"/>
    </location>
    <ligand>
        <name>Mg(2+)</name>
        <dbReference type="ChEBI" id="CHEBI:18420"/>
        <label>3</label>
    </ligand>
</feature>
<feature type="binding site" evidence="1">
    <location>
        <position position="184"/>
    </location>
    <ligand>
        <name>ATP</name>
        <dbReference type="ChEBI" id="CHEBI:30616"/>
    </ligand>
</feature>
<keyword evidence="1 4" id="KW-0418">Kinase</keyword>
<comment type="pathway">
    <text evidence="1">Cofactor biosynthesis; thiamine diphosphate biosynthesis; thiamine diphosphate from thiamine phosphate: step 1/1.</text>
</comment>
<feature type="binding site" evidence="1">
    <location>
        <position position="299"/>
    </location>
    <ligand>
        <name>substrate</name>
    </ligand>
</feature>
<name>A0A849A7Q3_9ACTN</name>
<keyword evidence="5" id="KW-1185">Reference proteome</keyword>
<dbReference type="EC" id="2.7.4.16" evidence="1"/>
<dbReference type="InterPro" id="IPR016188">
    <property type="entry name" value="PurM-like_N"/>
</dbReference>
<keyword evidence="1" id="KW-0547">Nucleotide-binding</keyword>
<feature type="binding site" evidence="1">
    <location>
        <begin position="158"/>
        <end position="159"/>
    </location>
    <ligand>
        <name>ATP</name>
        <dbReference type="ChEBI" id="CHEBI:30616"/>
    </ligand>
</feature>
<comment type="function">
    <text evidence="1">Catalyzes the ATP-dependent phosphorylation of thiamine-monophosphate (TMP) to form thiamine-pyrophosphate (TPP), the active form of vitamin B1.</text>
</comment>
<comment type="catalytic activity">
    <reaction evidence="1">
        <text>thiamine phosphate + ATP = thiamine diphosphate + ADP</text>
        <dbReference type="Rhea" id="RHEA:15913"/>
        <dbReference type="ChEBI" id="CHEBI:30616"/>
        <dbReference type="ChEBI" id="CHEBI:37575"/>
        <dbReference type="ChEBI" id="CHEBI:58937"/>
        <dbReference type="ChEBI" id="CHEBI:456216"/>
        <dbReference type="EC" id="2.7.4.16"/>
    </reaction>
</comment>
<keyword evidence="1" id="KW-0460">Magnesium</keyword>
<keyword evidence="1" id="KW-0784">Thiamine biosynthesis</keyword>
<proteinExistence type="inferred from homology"/>
<feature type="domain" description="PurM-like N-terminal" evidence="3">
    <location>
        <begin position="64"/>
        <end position="174"/>
    </location>
</feature>
<dbReference type="SUPFAM" id="SSF56042">
    <property type="entry name" value="PurM C-terminal domain-like"/>
    <property type="match status" value="1"/>
</dbReference>
<evidence type="ECO:0000259" key="3">
    <source>
        <dbReference type="Pfam" id="PF00586"/>
    </source>
</evidence>
<keyword evidence="1 4" id="KW-0808">Transferase</keyword>
<evidence type="ECO:0000256" key="2">
    <source>
        <dbReference type="SAM" id="MobiDB-lite"/>
    </source>
</evidence>
<dbReference type="CDD" id="cd02194">
    <property type="entry name" value="ThiL"/>
    <property type="match status" value="1"/>
</dbReference>
<feature type="compositionally biased region" description="Low complexity" evidence="2">
    <location>
        <begin position="8"/>
        <end position="32"/>
    </location>
</feature>
<keyword evidence="1" id="KW-0479">Metal-binding</keyword>
<comment type="miscellaneous">
    <text evidence="1">Reaction mechanism of ThiL seems to utilize a direct, inline transfer of the gamma-phosphate of ATP to TMP rather than a phosphorylated enzyme intermediate.</text>
</comment>
<feature type="binding site" evidence="1">
    <location>
        <position position="89"/>
    </location>
    <ligand>
        <name>substrate</name>
    </ligand>
</feature>
<comment type="caution">
    <text evidence="4">The sequence shown here is derived from an EMBL/GenBank/DDBJ whole genome shotgun (WGS) entry which is preliminary data.</text>
</comment>
<gene>
    <name evidence="1" type="primary">thiL</name>
    <name evidence="4" type="ORF">HKD39_12835</name>
</gene>
<dbReference type="PANTHER" id="PTHR30270">
    <property type="entry name" value="THIAMINE-MONOPHOSPHATE KINASE"/>
    <property type="match status" value="1"/>
</dbReference>
<organism evidence="4 5">
    <name type="scientific">Nakamurella aerolata</name>
    <dbReference type="NCBI Taxonomy" id="1656892"/>
    <lineage>
        <taxon>Bacteria</taxon>
        <taxon>Bacillati</taxon>
        <taxon>Actinomycetota</taxon>
        <taxon>Actinomycetes</taxon>
        <taxon>Nakamurellales</taxon>
        <taxon>Nakamurellaceae</taxon>
        <taxon>Nakamurella</taxon>
    </lineage>
</organism>
<dbReference type="UniPathway" id="UPA00060">
    <property type="reaction ID" value="UER00142"/>
</dbReference>
<dbReference type="GO" id="GO:0009228">
    <property type="term" value="P:thiamine biosynthetic process"/>
    <property type="evidence" value="ECO:0007669"/>
    <property type="project" value="UniProtKB-KW"/>
</dbReference>
<comment type="similarity">
    <text evidence="1">Belongs to the thiamine-monophosphate kinase family.</text>
</comment>
<feature type="binding site" evidence="1">
    <location>
        <position position="249"/>
    </location>
    <ligand>
        <name>Mg(2+)</name>
        <dbReference type="ChEBI" id="CHEBI:18420"/>
        <label>5</label>
    </ligand>
</feature>
<reference evidence="4 5" key="1">
    <citation type="submission" date="2020-05" db="EMBL/GenBank/DDBJ databases">
        <title>Nakamurella sp. DB0629 isolated from air conditioner.</title>
        <authorList>
            <person name="Kim D.H."/>
            <person name="Kim D.-U."/>
        </authorList>
    </citation>
    <scope>NUCLEOTIDE SEQUENCE [LARGE SCALE GENOMIC DNA]</scope>
    <source>
        <strain evidence="4 5">DB0629</strain>
    </source>
</reference>
<dbReference type="Pfam" id="PF00586">
    <property type="entry name" value="AIRS"/>
    <property type="match status" value="1"/>
</dbReference>
<dbReference type="AlphaFoldDB" id="A0A849A7Q3"/>
<feature type="binding site" evidence="1">
    <location>
        <position position="248"/>
    </location>
    <ligand>
        <name>ATP</name>
        <dbReference type="ChEBI" id="CHEBI:30616"/>
    </ligand>
</feature>
<dbReference type="Gene3D" id="3.30.1330.10">
    <property type="entry name" value="PurM-like, N-terminal domain"/>
    <property type="match status" value="1"/>
</dbReference>
<keyword evidence="1" id="KW-0067">ATP-binding</keyword>
<protein>
    <recommendedName>
        <fullName evidence="1">Thiamine-monophosphate kinase</fullName>
        <shortName evidence="1">TMP kinase</shortName>
        <shortName evidence="1">Thiamine-phosphate kinase</shortName>
        <ecNumber evidence="1">2.7.4.16</ecNumber>
    </recommendedName>
</protein>
<feature type="binding site" evidence="1">
    <location>
        <position position="82"/>
    </location>
    <ligand>
        <name>Mg(2+)</name>
        <dbReference type="ChEBI" id="CHEBI:18420"/>
        <label>1</label>
    </ligand>
</feature>
<dbReference type="SUPFAM" id="SSF55326">
    <property type="entry name" value="PurM N-terminal domain-like"/>
    <property type="match status" value="1"/>
</dbReference>
<feature type="binding site" evidence="1">
    <location>
        <position position="159"/>
    </location>
    <ligand>
        <name>Mg(2+)</name>
        <dbReference type="ChEBI" id="CHEBI:18420"/>
        <label>1</label>
    </ligand>
</feature>
<feature type="binding site" evidence="1">
    <location>
        <position position="347"/>
    </location>
    <ligand>
        <name>substrate</name>
    </ligand>
</feature>
<evidence type="ECO:0000313" key="4">
    <source>
        <dbReference type="EMBL" id="NNG36579.1"/>
    </source>
</evidence>
<dbReference type="HAMAP" id="MF_02128">
    <property type="entry name" value="TMP_kinase"/>
    <property type="match status" value="1"/>
</dbReference>
<feature type="region of interest" description="Disordered" evidence="2">
    <location>
        <begin position="323"/>
        <end position="355"/>
    </location>
</feature>
<feature type="binding site" evidence="1">
    <location>
        <position position="111"/>
    </location>
    <ligand>
        <name>Mg(2+)</name>
        <dbReference type="ChEBI" id="CHEBI:18420"/>
        <label>3</label>
    </ligand>
</feature>
<accession>A0A849A7Q3</accession>
<feature type="binding site" evidence="1">
    <location>
        <position position="80"/>
    </location>
    <ligand>
        <name>Mg(2+)</name>
        <dbReference type="ChEBI" id="CHEBI:18420"/>
        <label>4</label>
    </ligand>
</feature>
<dbReference type="NCBIfam" id="NF004351">
    <property type="entry name" value="PRK05731.1-4"/>
    <property type="match status" value="1"/>
</dbReference>
<dbReference type="InterPro" id="IPR036921">
    <property type="entry name" value="PurM-like_N_sf"/>
</dbReference>